<dbReference type="NCBIfam" id="TIGR01443">
    <property type="entry name" value="intein_Cterm"/>
    <property type="match status" value="1"/>
</dbReference>
<proteinExistence type="predicted"/>
<comment type="caution">
    <text evidence="2">The sequence shown here is derived from an EMBL/GenBank/DDBJ whole genome shotgun (WGS) entry which is preliminary data.</text>
</comment>
<dbReference type="Pfam" id="PF07591">
    <property type="entry name" value="PT-HINT"/>
    <property type="match status" value="1"/>
</dbReference>
<organism evidence="2 3">
    <name type="scientific">Micromonospora sonneratiae</name>
    <dbReference type="NCBI Taxonomy" id="1184706"/>
    <lineage>
        <taxon>Bacteria</taxon>
        <taxon>Bacillati</taxon>
        <taxon>Actinomycetota</taxon>
        <taxon>Actinomycetes</taxon>
        <taxon>Micromonosporales</taxon>
        <taxon>Micromonosporaceae</taxon>
        <taxon>Micromonospora</taxon>
    </lineage>
</organism>
<evidence type="ECO:0000256" key="1">
    <source>
        <dbReference type="SAM" id="MobiDB-lite"/>
    </source>
</evidence>
<sequence>MADGSTKPIEDVELGDEVTATDPATGQTKREKITRLHLNQDKDLAVVTVRDSKTGKTTVLKTTLNHPFWDSTDQQWVDAAQLKAGQCPLVHDEKRLEGDSTGAGMGGGGPGREVTVVKVHNFDGNKNMRDLTVANTHTYYVIAGDTPVLVHNCNGPIAPAVRRPPSCGTRLASQPAMVGL</sequence>
<dbReference type="InterPro" id="IPR030934">
    <property type="entry name" value="Intein_C"/>
</dbReference>
<evidence type="ECO:0000313" key="2">
    <source>
        <dbReference type="EMBL" id="MFD1322178.1"/>
    </source>
</evidence>
<evidence type="ECO:0000313" key="3">
    <source>
        <dbReference type="Proteomes" id="UP001597260"/>
    </source>
</evidence>
<feature type="region of interest" description="Disordered" evidence="1">
    <location>
        <begin position="1"/>
        <end position="30"/>
    </location>
</feature>
<dbReference type="RefSeq" id="WP_377570801.1">
    <property type="nucleotide sequence ID" value="NZ_JBHTMP010000018.1"/>
</dbReference>
<protein>
    <submittedName>
        <fullName evidence="2">Polymorphic toxin-type HINT domain-containing protein</fullName>
    </submittedName>
</protein>
<dbReference type="SUPFAM" id="SSF51294">
    <property type="entry name" value="Hedgehog/intein (Hint) domain"/>
    <property type="match status" value="1"/>
</dbReference>
<dbReference type="Gene3D" id="2.170.16.10">
    <property type="entry name" value="Hedgehog/Intein (Hint) domain"/>
    <property type="match status" value="1"/>
</dbReference>
<keyword evidence="3" id="KW-1185">Reference proteome</keyword>
<accession>A0ABW3YGJ6</accession>
<reference evidence="3" key="1">
    <citation type="journal article" date="2019" name="Int. J. Syst. Evol. Microbiol.">
        <title>The Global Catalogue of Microorganisms (GCM) 10K type strain sequencing project: providing services to taxonomists for standard genome sequencing and annotation.</title>
        <authorList>
            <consortium name="The Broad Institute Genomics Platform"/>
            <consortium name="The Broad Institute Genome Sequencing Center for Infectious Disease"/>
            <person name="Wu L."/>
            <person name="Ma J."/>
        </authorList>
    </citation>
    <scope>NUCLEOTIDE SEQUENCE [LARGE SCALE GENOMIC DNA]</scope>
    <source>
        <strain evidence="3">JCM 31037</strain>
    </source>
</reference>
<dbReference type="Proteomes" id="UP001597260">
    <property type="component" value="Unassembled WGS sequence"/>
</dbReference>
<gene>
    <name evidence="2" type="ORF">ACFQ4H_13855</name>
</gene>
<dbReference type="PROSITE" id="PS50818">
    <property type="entry name" value="INTEIN_C_TER"/>
    <property type="match status" value="1"/>
</dbReference>
<dbReference type="EMBL" id="JBHTMP010000018">
    <property type="protein sequence ID" value="MFD1322178.1"/>
    <property type="molecule type" value="Genomic_DNA"/>
</dbReference>
<dbReference type="InterPro" id="IPR036844">
    <property type="entry name" value="Hint_dom_sf"/>
</dbReference>
<dbReference type="CDD" id="cd00081">
    <property type="entry name" value="Hint"/>
    <property type="match status" value="1"/>
</dbReference>
<name>A0ABW3YGJ6_9ACTN</name>